<dbReference type="AlphaFoldDB" id="A0A6V7W6F6"/>
<proteinExistence type="predicted"/>
<evidence type="ECO:0000256" key="3">
    <source>
        <dbReference type="SAM" id="MobiDB-lite"/>
    </source>
</evidence>
<accession>A0A6V7W6F6</accession>
<dbReference type="SMART" id="SM00674">
    <property type="entry name" value="CENPB"/>
    <property type="match status" value="1"/>
</dbReference>
<comment type="subcellular location">
    <subcellularLocation>
        <location evidence="1">Nucleus</location>
    </subcellularLocation>
</comment>
<feature type="region of interest" description="Disordered" evidence="3">
    <location>
        <begin position="89"/>
        <end position="112"/>
    </location>
</feature>
<feature type="transmembrane region" description="Helical" evidence="4">
    <location>
        <begin position="317"/>
        <end position="342"/>
    </location>
</feature>
<keyword evidence="4" id="KW-1133">Transmembrane helix</keyword>
<gene>
    <name evidence="6" type="ORF">MENT_LOCUS34839</name>
</gene>
<keyword evidence="4" id="KW-0472">Membrane</keyword>
<dbReference type="EMBL" id="CAJEWN010000438">
    <property type="protein sequence ID" value="CAD2182610.1"/>
    <property type="molecule type" value="Genomic_DNA"/>
</dbReference>
<dbReference type="Proteomes" id="UP000580250">
    <property type="component" value="Unassembled WGS sequence"/>
</dbReference>
<dbReference type="OrthoDB" id="5794751at2759"/>
<name>A0A6V7W6F6_MELEN</name>
<dbReference type="GO" id="GO:0005634">
    <property type="term" value="C:nucleus"/>
    <property type="evidence" value="ECO:0007669"/>
    <property type="project" value="UniProtKB-SubCell"/>
</dbReference>
<dbReference type="GO" id="GO:0003677">
    <property type="term" value="F:DNA binding"/>
    <property type="evidence" value="ECO:0007669"/>
    <property type="project" value="UniProtKB-KW"/>
</dbReference>
<dbReference type="PROSITE" id="PS51253">
    <property type="entry name" value="HTH_CENPB"/>
    <property type="match status" value="1"/>
</dbReference>
<evidence type="ECO:0000256" key="2">
    <source>
        <dbReference type="ARBA" id="ARBA00023125"/>
    </source>
</evidence>
<feature type="domain" description="HTH CENPB-type" evidence="5">
    <location>
        <begin position="187"/>
        <end position="257"/>
    </location>
</feature>
<reference evidence="6 7" key="1">
    <citation type="submission" date="2020-08" db="EMBL/GenBank/DDBJ databases">
        <authorList>
            <person name="Koutsovoulos G."/>
            <person name="Danchin GJ E."/>
        </authorList>
    </citation>
    <scope>NUCLEOTIDE SEQUENCE [LARGE SCALE GENOMIC DNA]</scope>
</reference>
<evidence type="ECO:0000313" key="7">
    <source>
        <dbReference type="Proteomes" id="UP000580250"/>
    </source>
</evidence>
<dbReference type="SUPFAM" id="SSF46689">
    <property type="entry name" value="Homeodomain-like"/>
    <property type="match status" value="2"/>
</dbReference>
<evidence type="ECO:0000256" key="1">
    <source>
        <dbReference type="ARBA" id="ARBA00004123"/>
    </source>
</evidence>
<feature type="compositionally biased region" description="Low complexity" evidence="3">
    <location>
        <begin position="89"/>
        <end position="108"/>
    </location>
</feature>
<dbReference type="Pfam" id="PF03221">
    <property type="entry name" value="HTH_Tnp_Tc5"/>
    <property type="match status" value="1"/>
</dbReference>
<evidence type="ECO:0000259" key="5">
    <source>
        <dbReference type="PROSITE" id="PS51253"/>
    </source>
</evidence>
<dbReference type="Gene3D" id="1.10.10.60">
    <property type="entry name" value="Homeodomain-like"/>
    <property type="match status" value="2"/>
</dbReference>
<dbReference type="InterPro" id="IPR006600">
    <property type="entry name" value="HTH_CenpB_DNA-bd_dom"/>
</dbReference>
<organism evidence="6 7">
    <name type="scientific">Meloidogyne enterolobii</name>
    <name type="common">Root-knot nematode worm</name>
    <name type="synonym">Meloidogyne mayaguensis</name>
    <dbReference type="NCBI Taxonomy" id="390850"/>
    <lineage>
        <taxon>Eukaryota</taxon>
        <taxon>Metazoa</taxon>
        <taxon>Ecdysozoa</taxon>
        <taxon>Nematoda</taxon>
        <taxon>Chromadorea</taxon>
        <taxon>Rhabditida</taxon>
        <taxon>Tylenchina</taxon>
        <taxon>Tylenchomorpha</taxon>
        <taxon>Tylenchoidea</taxon>
        <taxon>Meloidogynidae</taxon>
        <taxon>Meloidogyninae</taxon>
        <taxon>Meloidogyne</taxon>
    </lineage>
</organism>
<evidence type="ECO:0000256" key="4">
    <source>
        <dbReference type="SAM" id="Phobius"/>
    </source>
</evidence>
<keyword evidence="4" id="KW-0812">Transmembrane</keyword>
<dbReference type="PANTHER" id="PTHR33215">
    <property type="entry name" value="PROTEIN DISTAL ANTENNA"/>
    <property type="match status" value="1"/>
</dbReference>
<protein>
    <recommendedName>
        <fullName evidence="5">HTH CENPB-type domain-containing protein</fullName>
    </recommendedName>
</protein>
<comment type="caution">
    <text evidence="6">The sequence shown here is derived from an EMBL/GenBank/DDBJ whole genome shotgun (WGS) entry which is preliminary data.</text>
</comment>
<dbReference type="InterPro" id="IPR009057">
    <property type="entry name" value="Homeodomain-like_sf"/>
</dbReference>
<sequence>MNPLLYSLLKNYQQEQLLLNSFRNENSTLFPLFTPPNQSPPSPELSLLAFLGSPIFANHLLPLCSLPDFNKNLIKTSLSNTFVDSISNSTSINESETNSQSTSSSSSEARTNQNEREYFKEYKIGTKVVRRLSYPREFKLIVLHSYWTNGKNKYRTCKEFHITKSMLNGWLQKAEKIRNSRPGSLKSGRSGRKPQFPKIENQLFQLFLAEENKGENVSNKWIRETARILAEKEENNCQFSERWLNNFKRRFQIGITTKDENEQFEESEINSIKDDWPIENDQEMNKITHESNNLKDEELDRIAHEICSINGQLPIKIVLVIVVLIVGCLFLCCMLGVFWYLYSQKRNERTESSNVQYYPYYVPPATRIGKDGELGTQFR</sequence>
<evidence type="ECO:0000313" key="6">
    <source>
        <dbReference type="EMBL" id="CAD2182610.1"/>
    </source>
</evidence>
<dbReference type="InterPro" id="IPR051839">
    <property type="entry name" value="RD_transcriptional_regulator"/>
</dbReference>
<dbReference type="PANTHER" id="PTHR33215:SF13">
    <property type="entry name" value="PROTEIN DISTAL ANTENNA"/>
    <property type="match status" value="1"/>
</dbReference>
<keyword evidence="2" id="KW-0238">DNA-binding</keyword>